<feature type="transmembrane region" description="Helical" evidence="1">
    <location>
        <begin position="131"/>
        <end position="153"/>
    </location>
</feature>
<organism evidence="2 3">
    <name type="scientific">SAR86 cluster bacterium</name>
    <dbReference type="NCBI Taxonomy" id="2030880"/>
    <lineage>
        <taxon>Bacteria</taxon>
        <taxon>Pseudomonadati</taxon>
        <taxon>Pseudomonadota</taxon>
        <taxon>Gammaproteobacteria</taxon>
        <taxon>SAR86 cluster</taxon>
    </lineage>
</organism>
<feature type="transmembrane region" description="Helical" evidence="1">
    <location>
        <begin position="9"/>
        <end position="28"/>
    </location>
</feature>
<keyword evidence="1" id="KW-0812">Transmembrane</keyword>
<reference evidence="2 3" key="1">
    <citation type="journal article" date="2018" name="Microbiome">
        <title>Fine metagenomic profile of the Mediterranean stratified and mixed water columns revealed by assembly and recruitment.</title>
        <authorList>
            <person name="Haro-Moreno J.M."/>
            <person name="Lopez-Perez M."/>
            <person name="De La Torre J.R."/>
            <person name="Picazo A."/>
            <person name="Camacho A."/>
            <person name="Rodriguez-Valera F."/>
        </authorList>
    </citation>
    <scope>NUCLEOTIDE SEQUENCE [LARGE SCALE GENOMIC DNA]</scope>
    <source>
        <strain evidence="2">MED-G83</strain>
    </source>
</reference>
<name>A0A368BM36_9GAMM</name>
<dbReference type="EMBL" id="QOPD01000006">
    <property type="protein sequence ID" value="RCL37927.1"/>
    <property type="molecule type" value="Genomic_DNA"/>
</dbReference>
<feature type="transmembrane region" description="Helical" evidence="1">
    <location>
        <begin position="65"/>
        <end position="85"/>
    </location>
</feature>
<keyword evidence="1" id="KW-0472">Membrane</keyword>
<evidence type="ECO:0000313" key="3">
    <source>
        <dbReference type="Proteomes" id="UP000252147"/>
    </source>
</evidence>
<accession>A0A368BM36</accession>
<feature type="transmembrane region" description="Helical" evidence="1">
    <location>
        <begin position="97"/>
        <end position="119"/>
    </location>
</feature>
<proteinExistence type="predicted"/>
<protein>
    <recommendedName>
        <fullName evidence="4">DUF3429 family protein</fullName>
    </recommendedName>
</protein>
<evidence type="ECO:0000256" key="1">
    <source>
        <dbReference type="SAM" id="Phobius"/>
    </source>
</evidence>
<keyword evidence="1" id="KW-1133">Transmembrane helix</keyword>
<comment type="caution">
    <text evidence="2">The sequence shown here is derived from an EMBL/GenBank/DDBJ whole genome shotgun (WGS) entry which is preliminary data.</text>
</comment>
<evidence type="ECO:0008006" key="4">
    <source>
        <dbReference type="Google" id="ProtNLM"/>
    </source>
</evidence>
<evidence type="ECO:0000313" key="2">
    <source>
        <dbReference type="EMBL" id="RCL37927.1"/>
    </source>
</evidence>
<dbReference type="AlphaFoldDB" id="A0A368BM36"/>
<sequence length="154" mass="18064">MILQEQSKLLSYLGLLPFIFSCILIWIIPSLAIYILIGFIAYSLLIYIFLTGSWWGFAYSSGNSLYIPILLFFSPFLIFLPFVYIEQFIKDNLNLLQNYNLILSSLVALVCSYEIGHLYELRKIKLKSEYINLRFQLTFSVRICHLLMIAFIFM</sequence>
<dbReference type="Proteomes" id="UP000252147">
    <property type="component" value="Unassembled WGS sequence"/>
</dbReference>
<gene>
    <name evidence="2" type="ORF">DBW97_03825</name>
</gene>
<feature type="transmembrane region" description="Helical" evidence="1">
    <location>
        <begin position="34"/>
        <end position="58"/>
    </location>
</feature>